<dbReference type="Proteomes" id="UP000699462">
    <property type="component" value="Unassembled WGS sequence"/>
</dbReference>
<feature type="non-terminal residue" evidence="2">
    <location>
        <position position="308"/>
    </location>
</feature>
<keyword evidence="3" id="KW-1185">Reference proteome</keyword>
<dbReference type="EMBL" id="JTDF01021789">
    <property type="protein sequence ID" value="KAF8561374.1"/>
    <property type="molecule type" value="Genomic_DNA"/>
</dbReference>
<feature type="domain" description="Maestro/Maestro-like HEAT-repeats" evidence="1">
    <location>
        <begin position="31"/>
        <end position="305"/>
    </location>
</feature>
<gene>
    <name evidence="2" type="ORF">P879_09066</name>
</gene>
<evidence type="ECO:0000313" key="2">
    <source>
        <dbReference type="EMBL" id="KAF8561374.1"/>
    </source>
</evidence>
<accession>A0A8T0D342</accession>
<dbReference type="InterPro" id="IPR045206">
    <property type="entry name" value="Maestro_heat-like_prot"/>
</dbReference>
<sequence length="308" mass="34517">HSSDPRPDTSPLNGTDVEDVRLILIRYQSPKIIQRLMEIVNEHEGTDDSMLLASLECLNRILPCATERQLCAVLSDLSLRLLPIYSSVSVAIRTAAFRLFGTMTNFAWDSSVSKPSMRRPTESYETLRAEANSVFVPLTLHLADPAESLMQVCKVTLKSVASLLFLPSNPFDSNSNAVVTPDDMHTSSNKSESGTSRLMEFLQNCLSTSTRLHHGEFYNELARLLIVCCPERALDYCMRCTVYFQSDSPEIQCSALLFSSFLIAHFTSDMLEQFSVVRIGQEFLQLLKSTHPEVRATAAHAISRLNRF</sequence>
<dbReference type="Gene3D" id="1.25.10.10">
    <property type="entry name" value="Leucine-rich Repeat Variant"/>
    <property type="match status" value="1"/>
</dbReference>
<proteinExistence type="predicted"/>
<dbReference type="SUPFAM" id="SSF48371">
    <property type="entry name" value="ARM repeat"/>
    <property type="match status" value="1"/>
</dbReference>
<reference evidence="2 3" key="1">
    <citation type="submission" date="2019-07" db="EMBL/GenBank/DDBJ databases">
        <title>Annotation for the trematode Paragonimus westermani.</title>
        <authorList>
            <person name="Choi Y.-J."/>
        </authorList>
    </citation>
    <scope>NUCLEOTIDE SEQUENCE [LARGE SCALE GENOMIC DNA]</scope>
    <source>
        <strain evidence="2">180907_Pwestermani</strain>
    </source>
</reference>
<comment type="caution">
    <text evidence="2">The sequence shown here is derived from an EMBL/GenBank/DDBJ whole genome shotgun (WGS) entry which is preliminary data.</text>
</comment>
<dbReference type="Pfam" id="PF23227">
    <property type="entry name" value="HEAT_MROH2B_C"/>
    <property type="match status" value="1"/>
</dbReference>
<organism evidence="2 3">
    <name type="scientific">Paragonimus westermani</name>
    <dbReference type="NCBI Taxonomy" id="34504"/>
    <lineage>
        <taxon>Eukaryota</taxon>
        <taxon>Metazoa</taxon>
        <taxon>Spiralia</taxon>
        <taxon>Lophotrochozoa</taxon>
        <taxon>Platyhelminthes</taxon>
        <taxon>Trematoda</taxon>
        <taxon>Digenea</taxon>
        <taxon>Plagiorchiida</taxon>
        <taxon>Troglotremata</taxon>
        <taxon>Troglotrematidae</taxon>
        <taxon>Paragonimus</taxon>
    </lineage>
</organism>
<dbReference type="AlphaFoldDB" id="A0A8T0D342"/>
<dbReference type="GO" id="GO:0005737">
    <property type="term" value="C:cytoplasm"/>
    <property type="evidence" value="ECO:0007669"/>
    <property type="project" value="TreeGrafter"/>
</dbReference>
<dbReference type="PANTHER" id="PTHR23120:SF0">
    <property type="entry name" value="MAESTRO HEAT-LIKE REPEAT FAMILY MEMBER 1"/>
    <property type="match status" value="1"/>
</dbReference>
<dbReference type="InterPro" id="IPR011989">
    <property type="entry name" value="ARM-like"/>
</dbReference>
<evidence type="ECO:0000313" key="3">
    <source>
        <dbReference type="Proteomes" id="UP000699462"/>
    </source>
</evidence>
<protein>
    <recommendedName>
        <fullName evidence="1">Maestro/Maestro-like HEAT-repeats domain-containing protein</fullName>
    </recommendedName>
</protein>
<dbReference type="InterPro" id="IPR055406">
    <property type="entry name" value="HEAT_Maestro"/>
</dbReference>
<evidence type="ECO:0000259" key="1">
    <source>
        <dbReference type="Pfam" id="PF23227"/>
    </source>
</evidence>
<dbReference type="OrthoDB" id="1884734at2759"/>
<dbReference type="InterPro" id="IPR016024">
    <property type="entry name" value="ARM-type_fold"/>
</dbReference>
<name>A0A8T0D342_9TREM</name>
<dbReference type="PANTHER" id="PTHR23120">
    <property type="entry name" value="MAESTRO-RELATED HEAT DOMAIN-CONTAINING"/>
    <property type="match status" value="1"/>
</dbReference>